<organism evidence="1 2">
    <name type="scientific">Pelosinus baikalensis</name>
    <dbReference type="NCBI Taxonomy" id="2892015"/>
    <lineage>
        <taxon>Bacteria</taxon>
        <taxon>Bacillati</taxon>
        <taxon>Bacillota</taxon>
        <taxon>Negativicutes</taxon>
        <taxon>Selenomonadales</taxon>
        <taxon>Sporomusaceae</taxon>
        <taxon>Pelosinus</taxon>
    </lineage>
</organism>
<protein>
    <submittedName>
        <fullName evidence="1">Uncharacterized protein</fullName>
    </submittedName>
</protein>
<sequence length="219" mass="23485">MVDFNFEVPMSVSATPPLPNYANESLSSSLVFGNDNGTPRSVDVDFQGNIVQIPAATKHSQQGELFSAVPINTYLIGLETCAVLQLINPANSGKTFRIERIIGGTSPSLITNNTLVTLIEIYKNGAPIPISDPITPVNRNWGSPNTSVATANLQLVPVFAITSNLLQTSLNTLGYFEFVFNEELIIPSSTSDQNISIAFINLNPSAGIIITASIVWSET</sequence>
<accession>A0ABS8HZP5</accession>
<name>A0ABS8HZP5_9FIRM</name>
<dbReference type="EMBL" id="JAJHJB010000082">
    <property type="protein sequence ID" value="MCC5468615.1"/>
    <property type="molecule type" value="Genomic_DNA"/>
</dbReference>
<evidence type="ECO:0000313" key="2">
    <source>
        <dbReference type="Proteomes" id="UP001165492"/>
    </source>
</evidence>
<dbReference type="Proteomes" id="UP001165492">
    <property type="component" value="Unassembled WGS sequence"/>
</dbReference>
<comment type="caution">
    <text evidence="1">The sequence shown here is derived from an EMBL/GenBank/DDBJ whole genome shotgun (WGS) entry which is preliminary data.</text>
</comment>
<proteinExistence type="predicted"/>
<reference evidence="1" key="1">
    <citation type="submission" date="2021-11" db="EMBL/GenBank/DDBJ databases">
        <title>Description of a new species Pelosinus isolated from the bottom sediments of Lake Baikal.</title>
        <authorList>
            <person name="Zakharyuk A."/>
        </authorList>
    </citation>
    <scope>NUCLEOTIDE SEQUENCE</scope>
    <source>
        <strain evidence="1">Bkl1</strain>
    </source>
</reference>
<evidence type="ECO:0000313" key="1">
    <source>
        <dbReference type="EMBL" id="MCC5468615.1"/>
    </source>
</evidence>
<keyword evidence="2" id="KW-1185">Reference proteome</keyword>
<gene>
    <name evidence="1" type="ORF">LMF89_25085</name>
</gene>